<reference evidence="1 2" key="1">
    <citation type="journal article" date="2008" name="PLoS ONE">
        <title>Comparative analysis of Acinetobacters: three genomes for three lifestyles.</title>
        <authorList>
            <person name="Vallenet D."/>
            <person name="Nordmann P."/>
            <person name="Barbe V."/>
            <person name="Poirel L."/>
            <person name="Mangenot S."/>
            <person name="Bataille E."/>
            <person name="Dossat C."/>
            <person name="Gas S."/>
            <person name="Kreimeyer A."/>
            <person name="Lenoble P."/>
            <person name="Oztas S."/>
            <person name="Poulain J."/>
            <person name="Segurens B."/>
            <person name="Robert C."/>
            <person name="Abergel C."/>
            <person name="Claverie J.M."/>
            <person name="Raoult D."/>
            <person name="Medigue C."/>
            <person name="Weissenbach J."/>
            <person name="Cruveiller S."/>
        </authorList>
    </citation>
    <scope>NUCLEOTIDE SEQUENCE [LARGE SCALE GENOMIC DNA]</scope>
    <source>
        <strain evidence="1 2">SDF</strain>
    </source>
</reference>
<dbReference type="AlphaFoldDB" id="B0VSG3"/>
<protein>
    <submittedName>
        <fullName evidence="1">Uncharacterized protein</fullName>
    </submittedName>
</protein>
<dbReference type="EMBL" id="CU468230">
    <property type="protein sequence ID" value="CAP00103.1"/>
    <property type="molecule type" value="Genomic_DNA"/>
</dbReference>
<dbReference type="KEGG" id="abm:ABSDF0729"/>
<accession>B0VSG3</accession>
<sequence length="228" mass="26551">MRHMSYKVFLKISDSTYTQFASIREKLHAGVRESQSKVLGDVLSDLSCEIIEQVFSVLLKDEQDNSTMTQKQRYESEKVLQQILDTFRKYMPWSVSFFGNERLLPLVDYMTSLMKEREQEVYITYPITPQLVQQAQTLKEQIREGNMQSVEKAFQTLIQIVDLGVTSLVREPKKRLKFNLVVDKTLNGVINMTTHLGYKRLEKLGTQVDQMTATHYINHFLAFMHQAA</sequence>
<name>B0VSG3_ACIBS</name>
<proteinExistence type="predicted"/>
<gene>
    <name evidence="1" type="ordered locus">ABSDF0729</name>
</gene>
<organism evidence="1 2">
    <name type="scientific">Acinetobacter baumannii (strain SDF)</name>
    <dbReference type="NCBI Taxonomy" id="509170"/>
    <lineage>
        <taxon>Bacteria</taxon>
        <taxon>Pseudomonadati</taxon>
        <taxon>Pseudomonadota</taxon>
        <taxon>Gammaproteobacteria</taxon>
        <taxon>Moraxellales</taxon>
        <taxon>Moraxellaceae</taxon>
        <taxon>Acinetobacter</taxon>
        <taxon>Acinetobacter calcoaceticus/baumannii complex</taxon>
    </lineage>
</organism>
<evidence type="ECO:0000313" key="1">
    <source>
        <dbReference type="EMBL" id="CAP00103.1"/>
    </source>
</evidence>
<dbReference type="Proteomes" id="UP000001741">
    <property type="component" value="Chromosome"/>
</dbReference>
<dbReference type="BioCyc" id="ABAU509170:GCL9-595-MONOMER"/>
<evidence type="ECO:0000313" key="2">
    <source>
        <dbReference type="Proteomes" id="UP000001741"/>
    </source>
</evidence>
<dbReference type="HOGENOM" id="CLU_1253677_0_0_6"/>